<dbReference type="STRING" id="139420.A0A371D5Z8"/>
<reference evidence="1 2" key="1">
    <citation type="journal article" date="2018" name="Biotechnol. Biofuels">
        <title>Integrative visual omics of the white-rot fungus Polyporus brumalis exposes the biotechnological potential of its oxidative enzymes for delignifying raw plant biomass.</title>
        <authorList>
            <person name="Miyauchi S."/>
            <person name="Rancon A."/>
            <person name="Drula E."/>
            <person name="Hage H."/>
            <person name="Chaduli D."/>
            <person name="Favel A."/>
            <person name="Grisel S."/>
            <person name="Henrissat B."/>
            <person name="Herpoel-Gimbert I."/>
            <person name="Ruiz-Duenas F.J."/>
            <person name="Chevret D."/>
            <person name="Hainaut M."/>
            <person name="Lin J."/>
            <person name="Wang M."/>
            <person name="Pangilinan J."/>
            <person name="Lipzen A."/>
            <person name="Lesage-Meessen L."/>
            <person name="Navarro D."/>
            <person name="Riley R."/>
            <person name="Grigoriev I.V."/>
            <person name="Zhou S."/>
            <person name="Raouche S."/>
            <person name="Rosso M.N."/>
        </authorList>
    </citation>
    <scope>NUCLEOTIDE SEQUENCE [LARGE SCALE GENOMIC DNA]</scope>
    <source>
        <strain evidence="1 2">BRFM 1820</strain>
    </source>
</reference>
<accession>A0A371D5Z8</accession>
<organism evidence="1 2">
    <name type="scientific">Lentinus brumalis</name>
    <dbReference type="NCBI Taxonomy" id="2498619"/>
    <lineage>
        <taxon>Eukaryota</taxon>
        <taxon>Fungi</taxon>
        <taxon>Dikarya</taxon>
        <taxon>Basidiomycota</taxon>
        <taxon>Agaricomycotina</taxon>
        <taxon>Agaricomycetes</taxon>
        <taxon>Polyporales</taxon>
        <taxon>Polyporaceae</taxon>
        <taxon>Lentinus</taxon>
    </lineage>
</organism>
<evidence type="ECO:0000313" key="1">
    <source>
        <dbReference type="EMBL" id="RDX47966.1"/>
    </source>
</evidence>
<feature type="non-terminal residue" evidence="1">
    <location>
        <position position="1"/>
    </location>
</feature>
<dbReference type="AlphaFoldDB" id="A0A371D5Z8"/>
<proteinExistence type="predicted"/>
<dbReference type="OrthoDB" id="2748701at2759"/>
<feature type="non-terminal residue" evidence="1">
    <location>
        <position position="400"/>
    </location>
</feature>
<keyword evidence="2" id="KW-1185">Reference proteome</keyword>
<dbReference type="EMBL" id="KZ857414">
    <property type="protein sequence ID" value="RDX47966.1"/>
    <property type="molecule type" value="Genomic_DNA"/>
</dbReference>
<name>A0A371D5Z8_9APHY</name>
<gene>
    <name evidence="1" type="ORF">OH76DRAFT_1311768</name>
</gene>
<dbReference type="Proteomes" id="UP000256964">
    <property type="component" value="Unassembled WGS sequence"/>
</dbReference>
<sequence>IDRLPYDLWHVIFQLVCTDGGRAGCVLAQTSKSVRALSASARFHSLALSSVVQVKHFLICLERIHRFGHGAPSDSSSTLGRAGAGANTPPIHNLLLAFLPGTCDAPQRAFRKWTDYARDERSLVFQLANDHRTWAAAKTAWNRAFVLHVSRLLQLAAPTLRALTVLQSPEIRLPLVPYRLPALRELTLLGDDRMFLRLPGPGALVPGQSDPSDFEFYSVPVPAEPPDDPPFPALTHLHVVFTGPKLHPWDKTLPRWAAIAPAATHLRISQGNARVPAVLGEMLGVLPPAVSPTEEADPDPEATVVHGPQPAEELSLYVNLRVVIVQMSGARKTDATQDPDRRELERIGDDCSSFECGPRLVILRNRSYMPGYWESRLRWEWRERMGGGGGCWTEDEADED</sequence>
<evidence type="ECO:0000313" key="2">
    <source>
        <dbReference type="Proteomes" id="UP000256964"/>
    </source>
</evidence>
<protein>
    <submittedName>
        <fullName evidence="1">Uncharacterized protein</fullName>
    </submittedName>
</protein>